<dbReference type="PANTHER" id="PTHR42064">
    <property type="entry name" value="YALI0F28677P"/>
    <property type="match status" value="1"/>
</dbReference>
<name>A0A9P8N407_9HYPO</name>
<feature type="region of interest" description="Disordered" evidence="1">
    <location>
        <begin position="1"/>
        <end position="105"/>
    </location>
</feature>
<feature type="region of interest" description="Disordered" evidence="1">
    <location>
        <begin position="1628"/>
        <end position="1653"/>
    </location>
</feature>
<feature type="region of interest" description="Disordered" evidence="1">
    <location>
        <begin position="693"/>
        <end position="724"/>
    </location>
</feature>
<feature type="region of interest" description="Disordered" evidence="1">
    <location>
        <begin position="835"/>
        <end position="900"/>
    </location>
</feature>
<feature type="compositionally biased region" description="Polar residues" evidence="1">
    <location>
        <begin position="863"/>
        <end position="873"/>
    </location>
</feature>
<feature type="region of interest" description="Disordered" evidence="1">
    <location>
        <begin position="1355"/>
        <end position="1376"/>
    </location>
</feature>
<feature type="region of interest" description="Disordered" evidence="1">
    <location>
        <begin position="1416"/>
        <end position="1435"/>
    </location>
</feature>
<feature type="compositionally biased region" description="Basic residues" evidence="1">
    <location>
        <begin position="847"/>
        <end position="856"/>
    </location>
</feature>
<dbReference type="EMBL" id="JAIZPD010000001">
    <property type="protein sequence ID" value="KAH0967973.1"/>
    <property type="molecule type" value="Genomic_DNA"/>
</dbReference>
<feature type="region of interest" description="Disordered" evidence="1">
    <location>
        <begin position="1151"/>
        <end position="1182"/>
    </location>
</feature>
<dbReference type="RefSeq" id="XP_044725486.1">
    <property type="nucleotide sequence ID" value="XM_044859086.1"/>
</dbReference>
<proteinExistence type="predicted"/>
<protein>
    <submittedName>
        <fullName evidence="2">Uncharacterized protein</fullName>
    </submittedName>
</protein>
<feature type="compositionally biased region" description="Acidic residues" evidence="1">
    <location>
        <begin position="783"/>
        <end position="807"/>
    </location>
</feature>
<organism evidence="2 3">
    <name type="scientific">Hirsutella rhossiliensis</name>
    <dbReference type="NCBI Taxonomy" id="111463"/>
    <lineage>
        <taxon>Eukaryota</taxon>
        <taxon>Fungi</taxon>
        <taxon>Dikarya</taxon>
        <taxon>Ascomycota</taxon>
        <taxon>Pezizomycotina</taxon>
        <taxon>Sordariomycetes</taxon>
        <taxon>Hypocreomycetidae</taxon>
        <taxon>Hypocreales</taxon>
        <taxon>Ophiocordycipitaceae</taxon>
        <taxon>Hirsutella</taxon>
    </lineage>
</organism>
<dbReference type="GeneID" id="68349744"/>
<evidence type="ECO:0000313" key="3">
    <source>
        <dbReference type="Proteomes" id="UP000824596"/>
    </source>
</evidence>
<feature type="compositionally biased region" description="Low complexity" evidence="1">
    <location>
        <begin position="41"/>
        <end position="53"/>
    </location>
</feature>
<gene>
    <name evidence="2" type="ORF">HRG_00615</name>
</gene>
<evidence type="ECO:0000256" key="1">
    <source>
        <dbReference type="SAM" id="MobiDB-lite"/>
    </source>
</evidence>
<keyword evidence="3" id="KW-1185">Reference proteome</keyword>
<dbReference type="PANTHER" id="PTHR42064:SF1">
    <property type="entry name" value="YALI0F28677P"/>
    <property type="match status" value="1"/>
</dbReference>
<sequence>MISMQRSLSSPVCTRSSAPVSPTLTNASTSPAPPPGDHADVSTSRPVRSRSPSHASDATQTLPLRRGHEPPRRGRRHRQSPTTAFRKPLVAQQMSSVAMSARHEPKDRLVTPSVIAHDDLSQPLPTPLLEDVSLYTNPHLTRDSQGTTLEELAHVVRLSKYQERKRANTRIRLQRSLVSTALSARLTRCGEIAYRNLVDNFRKDDKDSFAVLFNAIHDVRKSCDELRRYALLEPEMEALSCPTLASSDSLDTPTGSVVGVGPLRRITPFLHDISASARDTFLGFLCQVRSNPDYLAVRICALTSSELNALLSFHKGLEPVESVLPYHGRSATRSHAGIPGRSGHNPDVERLLSFQRHDPLSILIHTCFANSAGPDSSEDQQRTDIWSTVLARLIQQPKSSSEHFLISVLNIWTAMRDWSGKSNMEWYLMKILEDGAFLLDRAEDQHGTRFNLSDWNQSDEVAAKEFYNKAVDGLFELVDDEDATGIPEGLLELGNAIIRKLDDKYVENTSRWFVWRCLFFVFLLGVLVHPESHGMLADYHITPYAREKILKKVAMKAHEYVSSMWSGKPSATCVPVEVPPKIKRHVESILARFQGSRSKVPAAKLLPARSITSLRETVEVRPYLVVSPVDLVTLVNALFPERRPLSAGSSMRSGQASMSGLSALSQPISVSNPRANFETASIISTSVSSALSESTTSREALSDDPNTATPQRYSPPSADPEAQRRLSKYEDDGYRLRLAIHELSQNLGADALGGTCHPCAERWAVLFISPDGRSLSTHMTYDRDDEHDEDENSSSVDTDDEDDVEGPDLDKDYHQLRDSILRLVEDFEIPRNLEPEGERAQLSNRASRLKKYRSKNKIITPEKTMSSRNPYRKQQTRDTADTSSARGPPPSTAPSGKAEDPEPVLITMLKAASAQSKAQADFVSSHVYWKALKHLSTLESSSLRDNGFAALINIFSRGPRDSIRRSASAIEEYDAWLVWLKQSQERHEGLIDRMMRRVRAMRDKMWYVTDVRNSKEYAHSRDICQALKTMGMPRRWSSFQRSRANTTRGPGASYLYRTESQIMDLLAASEEQGGPNKLSDDQAEKTSLWLQQYCIENFCQGEERIHRFCCEVDRCISQLIGETIREAPVLWSGELYKRDKIMYDRMRARERESSANMDDGASILSDSERRLTPSSSRPSSFVRDMRAMNGHGAVQHGSDSARFGHHRANAGLSDIFDGQEYVEKTSPIHTIDSASTFWSPFQPAMSPRSAASRAYSPTTSLTNLSTTFSGPNHHAHAHSASSLSVGRPGTAASSNETVNPPRAEDEKTRFLDDLKQSLTSLLLSDLGNMVLGRGSETDQWFRNLGQQCIERKEALDRRARRRSERRDKEKHCRSSTRPRIIEKKKSCGNLRGAGDCVCERTPETAECTPMTAELDGSVSRGADGHGRSAAKESSPSFPFKKAYQRLLNMFCVHPNPYAKLNALIELEHLIVASLLSSGSKRLRANRSDAGSSVVEEQGPGSRLTQLEETIDSVKERRSQALQSAAPMAGFAHPSRKGSAETRSIMSGSATNTDAITRELQTLFRDASIRPKSLFRDLQLIASFVPPSVLDKPDKGKAFWNAGLAALKLKSEVCRTMVEMADEVIAAHTRARQSPSEGNTAAEAVPSATGSPPPVAMTYKLDDAGKMWAITAKEGYPTAQRELALFYLSNPEFVERTTLPLSKPREVFKQTVMERYGRIGAMGGGGDGQGAGCKKEGDVRNDAGLMCVAVHWMEAAEQGEDELATSFLRQNEFMGLA</sequence>
<reference evidence="2" key="1">
    <citation type="submission" date="2021-09" db="EMBL/GenBank/DDBJ databases">
        <title>A high-quality genome of the endoparasitic fungus Hirsutella rhossiliensis with a comparison of Hirsutella genomes reveals transposable elements contributing to genome size variation.</title>
        <authorList>
            <person name="Lin R."/>
            <person name="Jiao Y."/>
            <person name="Sun X."/>
            <person name="Ling J."/>
            <person name="Xie B."/>
            <person name="Cheng X."/>
        </authorList>
    </citation>
    <scope>NUCLEOTIDE SEQUENCE</scope>
    <source>
        <strain evidence="2">HR02</strain>
    </source>
</reference>
<accession>A0A9P8N407</accession>
<feature type="region of interest" description="Disordered" evidence="1">
    <location>
        <begin position="1481"/>
        <end position="1502"/>
    </location>
</feature>
<feature type="compositionally biased region" description="Polar residues" evidence="1">
    <location>
        <begin position="704"/>
        <end position="714"/>
    </location>
</feature>
<dbReference type="Proteomes" id="UP000824596">
    <property type="component" value="Unassembled WGS sequence"/>
</dbReference>
<feature type="region of interest" description="Disordered" evidence="1">
    <location>
        <begin position="1522"/>
        <end position="1544"/>
    </location>
</feature>
<evidence type="ECO:0000313" key="2">
    <source>
        <dbReference type="EMBL" id="KAH0967973.1"/>
    </source>
</evidence>
<comment type="caution">
    <text evidence="2">The sequence shown here is derived from an EMBL/GenBank/DDBJ whole genome shotgun (WGS) entry which is preliminary data.</text>
</comment>
<feature type="compositionally biased region" description="Polar residues" evidence="1">
    <location>
        <begin position="1"/>
        <end position="30"/>
    </location>
</feature>
<feature type="region of interest" description="Disordered" evidence="1">
    <location>
        <begin position="1265"/>
        <end position="1307"/>
    </location>
</feature>
<dbReference type="OrthoDB" id="3548913at2759"/>
<feature type="region of interest" description="Disordered" evidence="1">
    <location>
        <begin position="774"/>
        <end position="813"/>
    </location>
</feature>